<protein>
    <submittedName>
        <fullName evidence="1">Uncharacterized protein</fullName>
    </submittedName>
</protein>
<evidence type="ECO:0000313" key="2">
    <source>
        <dbReference type="Proteomes" id="UP000002640"/>
    </source>
</evidence>
<dbReference type="AlphaFoldDB" id="G4YKU3"/>
<feature type="non-terminal residue" evidence="1">
    <location>
        <position position="1"/>
    </location>
</feature>
<name>G4YKU3_PHYSP</name>
<proteinExistence type="predicted"/>
<dbReference type="InParanoid" id="G4YKU3"/>
<dbReference type="EMBL" id="JH159151">
    <property type="protein sequence ID" value="EGZ29247.1"/>
    <property type="molecule type" value="Genomic_DNA"/>
</dbReference>
<organism evidence="1 2">
    <name type="scientific">Phytophthora sojae (strain P6497)</name>
    <name type="common">Soybean stem and root rot agent</name>
    <name type="synonym">Phytophthora megasperma f. sp. glycines</name>
    <dbReference type="NCBI Taxonomy" id="1094619"/>
    <lineage>
        <taxon>Eukaryota</taxon>
        <taxon>Sar</taxon>
        <taxon>Stramenopiles</taxon>
        <taxon>Oomycota</taxon>
        <taxon>Peronosporomycetes</taxon>
        <taxon>Peronosporales</taxon>
        <taxon>Peronosporaceae</taxon>
        <taxon>Phytophthora</taxon>
    </lineage>
</organism>
<gene>
    <name evidence="1" type="ORF">PHYSODRAFT_385212</name>
</gene>
<dbReference type="KEGG" id="psoj:PHYSODRAFT_385212"/>
<keyword evidence="2" id="KW-1185">Reference proteome</keyword>
<accession>G4YKU3</accession>
<evidence type="ECO:0000313" key="1">
    <source>
        <dbReference type="EMBL" id="EGZ29247.1"/>
    </source>
</evidence>
<feature type="non-terminal residue" evidence="1">
    <location>
        <position position="112"/>
    </location>
</feature>
<dbReference type="Proteomes" id="UP000002640">
    <property type="component" value="Unassembled WGS sequence"/>
</dbReference>
<dbReference type="GeneID" id="20650903"/>
<reference evidence="1 2" key="1">
    <citation type="journal article" date="2006" name="Science">
        <title>Phytophthora genome sequences uncover evolutionary origins and mechanisms of pathogenesis.</title>
        <authorList>
            <person name="Tyler B.M."/>
            <person name="Tripathy S."/>
            <person name="Zhang X."/>
            <person name="Dehal P."/>
            <person name="Jiang R.H."/>
            <person name="Aerts A."/>
            <person name="Arredondo F.D."/>
            <person name="Baxter L."/>
            <person name="Bensasson D."/>
            <person name="Beynon J.L."/>
            <person name="Chapman J."/>
            <person name="Damasceno C.M."/>
            <person name="Dorrance A.E."/>
            <person name="Dou D."/>
            <person name="Dickerman A.W."/>
            <person name="Dubchak I.L."/>
            <person name="Garbelotto M."/>
            <person name="Gijzen M."/>
            <person name="Gordon S.G."/>
            <person name="Govers F."/>
            <person name="Grunwald N.J."/>
            <person name="Huang W."/>
            <person name="Ivors K.L."/>
            <person name="Jones R.W."/>
            <person name="Kamoun S."/>
            <person name="Krampis K."/>
            <person name="Lamour K.H."/>
            <person name="Lee M.K."/>
            <person name="McDonald W.H."/>
            <person name="Medina M."/>
            <person name="Meijer H.J."/>
            <person name="Nordberg E.K."/>
            <person name="Maclean D.J."/>
            <person name="Ospina-Giraldo M.D."/>
            <person name="Morris P.F."/>
            <person name="Phuntumart V."/>
            <person name="Putnam N.H."/>
            <person name="Rash S."/>
            <person name="Rose J.K."/>
            <person name="Sakihama Y."/>
            <person name="Salamov A.A."/>
            <person name="Savidor A."/>
            <person name="Scheuring C.F."/>
            <person name="Smith B.M."/>
            <person name="Sobral B.W."/>
            <person name="Terry A."/>
            <person name="Torto-Alalibo T.A."/>
            <person name="Win J."/>
            <person name="Xu Z."/>
            <person name="Zhang H."/>
            <person name="Grigoriev I.V."/>
            <person name="Rokhsar D.S."/>
            <person name="Boore J.L."/>
        </authorList>
    </citation>
    <scope>NUCLEOTIDE SEQUENCE [LARGE SCALE GENOMIC DNA]</scope>
    <source>
        <strain evidence="1 2">P6497</strain>
    </source>
</reference>
<sequence>HGFSSQVPVTSKLTDGELVETQMEFSWDFWGRHWNTPITEIYNVDETSIYYEMAPKKGWAGKGATDSARVTGLMKHPGRMTAVLTVRADGQRVVAEKVFAVVDPLSANTTST</sequence>
<dbReference type="RefSeq" id="XP_009516522.1">
    <property type="nucleotide sequence ID" value="XM_009518227.1"/>
</dbReference>